<keyword evidence="1" id="KW-0812">Transmembrane</keyword>
<evidence type="ECO:0000313" key="2">
    <source>
        <dbReference type="EMBL" id="RDW88475.1"/>
    </source>
</evidence>
<dbReference type="EMBL" id="PDLM01000001">
    <property type="protein sequence ID" value="RDW88475.1"/>
    <property type="molecule type" value="Genomic_DNA"/>
</dbReference>
<evidence type="ECO:0000313" key="3">
    <source>
        <dbReference type="Proteomes" id="UP000256645"/>
    </source>
</evidence>
<gene>
    <name evidence="2" type="ORF">BP6252_00507</name>
</gene>
<dbReference type="AlphaFoldDB" id="A0A3D8SQ84"/>
<dbReference type="Proteomes" id="UP000256645">
    <property type="component" value="Unassembled WGS sequence"/>
</dbReference>
<organism evidence="2 3">
    <name type="scientific">Coleophoma cylindrospora</name>
    <dbReference type="NCBI Taxonomy" id="1849047"/>
    <lineage>
        <taxon>Eukaryota</taxon>
        <taxon>Fungi</taxon>
        <taxon>Dikarya</taxon>
        <taxon>Ascomycota</taxon>
        <taxon>Pezizomycotina</taxon>
        <taxon>Leotiomycetes</taxon>
        <taxon>Helotiales</taxon>
        <taxon>Dermateaceae</taxon>
        <taxon>Coleophoma</taxon>
    </lineage>
</organism>
<sequence>MASPGDRVLTAFVVLVFIWILAPFIRTSHNVQSLIGADNNTVGLFNTTDAITAGNDVLVMYAYHETDNALTNANFFLQHGLHAAADFVFIINGASLLERQIPVHLPNVKVALRTNNCFDLGAHGAVLLEEDRALIKRYKKFILLNASIRGPFTPRWADTCWSDVYQDLVTDTVKLAAMTFNCPGHHLNSMIYATDQIGATTLVDGCMGTCFENMESAVSCEQQATPTILNAGYEIDSLMAAYLGEFDGSNEAYREHCRGGDVNTQNGYHGFNVHPYDTLFVKANRNIDPTMLQKFTQWHNTMNRTSWDTCHKKLPSIVNNSQAHQEVSSWRARLLGS</sequence>
<proteinExistence type="predicted"/>
<dbReference type="STRING" id="1849047.A0A3D8SQ84"/>
<keyword evidence="1" id="KW-0472">Membrane</keyword>
<keyword evidence="3" id="KW-1185">Reference proteome</keyword>
<dbReference type="OrthoDB" id="526941at2759"/>
<feature type="transmembrane region" description="Helical" evidence="1">
    <location>
        <begin position="7"/>
        <end position="25"/>
    </location>
</feature>
<evidence type="ECO:0000256" key="1">
    <source>
        <dbReference type="SAM" id="Phobius"/>
    </source>
</evidence>
<name>A0A3D8SQ84_9HELO</name>
<accession>A0A3D8SQ84</accession>
<protein>
    <submittedName>
        <fullName evidence="2">Uncharacterized protein</fullName>
    </submittedName>
</protein>
<reference evidence="2 3" key="1">
    <citation type="journal article" date="2018" name="IMA Fungus">
        <title>IMA Genome-F 9: Draft genome sequence of Annulohypoxylon stygium, Aspergillus mulundensis, Berkeleyomyces basicola (syn. Thielaviopsis basicola), Ceratocystis smalleyi, two Cercospora beticola strains, Coleophoma cylindrospora, Fusarium fracticaudum, Phialophora cf. hyalina, and Morchella septimelata.</title>
        <authorList>
            <person name="Wingfield B.D."/>
            <person name="Bills G.F."/>
            <person name="Dong Y."/>
            <person name="Huang W."/>
            <person name="Nel W.J."/>
            <person name="Swalarsk-Parry B.S."/>
            <person name="Vaghefi N."/>
            <person name="Wilken P.M."/>
            <person name="An Z."/>
            <person name="de Beer Z.W."/>
            <person name="De Vos L."/>
            <person name="Chen L."/>
            <person name="Duong T.A."/>
            <person name="Gao Y."/>
            <person name="Hammerbacher A."/>
            <person name="Kikkert J.R."/>
            <person name="Li Y."/>
            <person name="Li H."/>
            <person name="Li K."/>
            <person name="Li Q."/>
            <person name="Liu X."/>
            <person name="Ma X."/>
            <person name="Naidoo K."/>
            <person name="Pethybridge S.J."/>
            <person name="Sun J."/>
            <person name="Steenkamp E.T."/>
            <person name="van der Nest M.A."/>
            <person name="van Wyk S."/>
            <person name="Wingfield M.J."/>
            <person name="Xiong C."/>
            <person name="Yue Q."/>
            <person name="Zhang X."/>
        </authorList>
    </citation>
    <scope>NUCLEOTIDE SEQUENCE [LARGE SCALE GENOMIC DNA]</scope>
    <source>
        <strain evidence="2 3">BP6252</strain>
    </source>
</reference>
<comment type="caution">
    <text evidence="2">The sequence shown here is derived from an EMBL/GenBank/DDBJ whole genome shotgun (WGS) entry which is preliminary data.</text>
</comment>
<keyword evidence="1" id="KW-1133">Transmembrane helix</keyword>